<dbReference type="PANTHER" id="PTHR43845:SF1">
    <property type="entry name" value="BLR5969 PROTEIN"/>
    <property type="match status" value="1"/>
</dbReference>
<protein>
    <recommendedName>
        <fullName evidence="3">AMP-dependent synthetase/ligase domain-containing protein</fullName>
    </recommendedName>
</protein>
<dbReference type="SUPFAM" id="SSF56801">
    <property type="entry name" value="Acetyl-CoA synthetase-like"/>
    <property type="match status" value="1"/>
</dbReference>
<dbReference type="InterPro" id="IPR042099">
    <property type="entry name" value="ANL_N_sf"/>
</dbReference>
<gene>
    <name evidence="1" type="ORF">QBC46DRAFT_362540</name>
</gene>
<proteinExistence type="predicted"/>
<dbReference type="Gene3D" id="3.40.50.12780">
    <property type="entry name" value="N-terminal domain of ligase-like"/>
    <property type="match status" value="1"/>
</dbReference>
<keyword evidence="2" id="KW-1185">Reference proteome</keyword>
<dbReference type="Proteomes" id="UP001303473">
    <property type="component" value="Unassembled WGS sequence"/>
</dbReference>
<dbReference type="EMBL" id="MU853773">
    <property type="protein sequence ID" value="KAK3942535.1"/>
    <property type="molecule type" value="Genomic_DNA"/>
</dbReference>
<sequence>MGIDARKIRDLINFARTNSPCHRDLYQKVPIDVSDLEMLPVTDGDEYLRQASQSSTKVLTGPFTDGSILRSGGSTNAPKTCFMTRQELTLSGILLGAAWVKAGLVVPGDRIANLYSFGGMYGGFQYMNRAIEEAPIPVVHLPLSSNCPLDQVQREIDTFQATVVMASVFHITRLANQITNSGNPARSVRTILFAGEKLSNAVAATWQAAFPSAVIRPSLYASVDSGGMSVLPQAAPDLRKQDLDIATDPVYGVLQEATVVELLADDGSVIREPGIPGHVFVTSLIRRLQPVIRYSSRTFRYLGRGSRAVKIVSSWLDLAMLKKLVGETLGTDVDGHLQCIIRHEGLASVLVFRLALLRPVNEDSVREQIDAKLRQESLSWQKSREEGRIIPLQFEWVDISRLVLLESGKLKEVLDERV</sequence>
<comment type="caution">
    <text evidence="1">The sequence shown here is derived from an EMBL/GenBank/DDBJ whole genome shotgun (WGS) entry which is preliminary data.</text>
</comment>
<organism evidence="1 2">
    <name type="scientific">Diplogelasinospora grovesii</name>
    <dbReference type="NCBI Taxonomy" id="303347"/>
    <lineage>
        <taxon>Eukaryota</taxon>
        <taxon>Fungi</taxon>
        <taxon>Dikarya</taxon>
        <taxon>Ascomycota</taxon>
        <taxon>Pezizomycotina</taxon>
        <taxon>Sordariomycetes</taxon>
        <taxon>Sordariomycetidae</taxon>
        <taxon>Sordariales</taxon>
        <taxon>Diplogelasinosporaceae</taxon>
        <taxon>Diplogelasinospora</taxon>
    </lineage>
</organism>
<evidence type="ECO:0008006" key="3">
    <source>
        <dbReference type="Google" id="ProtNLM"/>
    </source>
</evidence>
<evidence type="ECO:0000313" key="2">
    <source>
        <dbReference type="Proteomes" id="UP001303473"/>
    </source>
</evidence>
<dbReference type="AlphaFoldDB" id="A0AAN6NB64"/>
<evidence type="ECO:0000313" key="1">
    <source>
        <dbReference type="EMBL" id="KAK3942535.1"/>
    </source>
</evidence>
<reference evidence="2" key="1">
    <citation type="journal article" date="2023" name="Mol. Phylogenet. Evol.">
        <title>Genome-scale phylogeny and comparative genomics of the fungal order Sordariales.</title>
        <authorList>
            <person name="Hensen N."/>
            <person name="Bonometti L."/>
            <person name="Westerberg I."/>
            <person name="Brannstrom I.O."/>
            <person name="Guillou S."/>
            <person name="Cros-Aarteil S."/>
            <person name="Calhoun S."/>
            <person name="Haridas S."/>
            <person name="Kuo A."/>
            <person name="Mondo S."/>
            <person name="Pangilinan J."/>
            <person name="Riley R."/>
            <person name="LaButti K."/>
            <person name="Andreopoulos B."/>
            <person name="Lipzen A."/>
            <person name="Chen C."/>
            <person name="Yan M."/>
            <person name="Daum C."/>
            <person name="Ng V."/>
            <person name="Clum A."/>
            <person name="Steindorff A."/>
            <person name="Ohm R.A."/>
            <person name="Martin F."/>
            <person name="Silar P."/>
            <person name="Natvig D.O."/>
            <person name="Lalanne C."/>
            <person name="Gautier V."/>
            <person name="Ament-Velasquez S.L."/>
            <person name="Kruys A."/>
            <person name="Hutchinson M.I."/>
            <person name="Powell A.J."/>
            <person name="Barry K."/>
            <person name="Miller A.N."/>
            <person name="Grigoriev I.V."/>
            <person name="Debuchy R."/>
            <person name="Gladieux P."/>
            <person name="Hiltunen Thoren M."/>
            <person name="Johannesson H."/>
        </authorList>
    </citation>
    <scope>NUCLEOTIDE SEQUENCE [LARGE SCALE GENOMIC DNA]</scope>
    <source>
        <strain evidence="2">CBS 340.73</strain>
    </source>
</reference>
<accession>A0AAN6NB64</accession>
<name>A0AAN6NB64_9PEZI</name>
<dbReference type="PANTHER" id="PTHR43845">
    <property type="entry name" value="BLR5969 PROTEIN"/>
    <property type="match status" value="1"/>
</dbReference>